<keyword evidence="3" id="KW-1185">Reference proteome</keyword>
<sequence>MLTVCLKVHKLDAECEYKGTSYTWADHPECSEAIISNGQILKIAFDSYALLMARVRWADAVCINQSDTTEMAQQGSPSWLMSTVRPKQSKFGSHHTIRP</sequence>
<dbReference type="AlphaFoldDB" id="A0A6A5K907"/>
<reference evidence="2" key="1">
    <citation type="submission" date="2020-01" db="EMBL/GenBank/DDBJ databases">
        <authorList>
            <consortium name="DOE Joint Genome Institute"/>
            <person name="Haridas S."/>
            <person name="Albert R."/>
            <person name="Binder M."/>
            <person name="Bloem J."/>
            <person name="Labutti K."/>
            <person name="Salamov A."/>
            <person name="Andreopoulos B."/>
            <person name="Baker S.E."/>
            <person name="Barry K."/>
            <person name="Bills G."/>
            <person name="Bluhm B.H."/>
            <person name="Cannon C."/>
            <person name="Castanera R."/>
            <person name="Culley D.E."/>
            <person name="Daum C."/>
            <person name="Ezra D."/>
            <person name="Gonzalez J.B."/>
            <person name="Henrissat B."/>
            <person name="Kuo A."/>
            <person name="Liang C."/>
            <person name="Lipzen A."/>
            <person name="Lutzoni F."/>
            <person name="Magnuson J."/>
            <person name="Mondo S."/>
            <person name="Nolan M."/>
            <person name="Ohm R."/>
            <person name="Pangilinan J."/>
            <person name="Park H.-J."/>
            <person name="Ramirez L."/>
            <person name="Alfaro M."/>
            <person name="Sun H."/>
            <person name="Tritt A."/>
            <person name="Yoshinaga Y."/>
            <person name="Zwiers L.-H."/>
            <person name="Turgeon B.G."/>
            <person name="Goodwin S.B."/>
            <person name="Spatafora J.W."/>
            <person name="Crous P.W."/>
            <person name="Grigoriev I.V."/>
        </authorList>
    </citation>
    <scope>NUCLEOTIDE SEQUENCE</scope>
    <source>
        <strain evidence="2">P77</strain>
    </source>
</reference>
<gene>
    <name evidence="2" type="ORF">BDW02DRAFT_573593</name>
</gene>
<feature type="domain" description="Heterokaryon incompatibility" evidence="1">
    <location>
        <begin position="17"/>
        <end position="75"/>
    </location>
</feature>
<organism evidence="2 3">
    <name type="scientific">Decorospora gaudefroyi</name>
    <dbReference type="NCBI Taxonomy" id="184978"/>
    <lineage>
        <taxon>Eukaryota</taxon>
        <taxon>Fungi</taxon>
        <taxon>Dikarya</taxon>
        <taxon>Ascomycota</taxon>
        <taxon>Pezizomycotina</taxon>
        <taxon>Dothideomycetes</taxon>
        <taxon>Pleosporomycetidae</taxon>
        <taxon>Pleosporales</taxon>
        <taxon>Pleosporineae</taxon>
        <taxon>Pleosporaceae</taxon>
        <taxon>Decorospora</taxon>
    </lineage>
</organism>
<dbReference type="Pfam" id="PF06985">
    <property type="entry name" value="HET"/>
    <property type="match status" value="1"/>
</dbReference>
<name>A0A6A5K907_9PLEO</name>
<proteinExistence type="predicted"/>
<accession>A0A6A5K907</accession>
<dbReference type="Proteomes" id="UP000800040">
    <property type="component" value="Unassembled WGS sequence"/>
</dbReference>
<dbReference type="InterPro" id="IPR010730">
    <property type="entry name" value="HET"/>
</dbReference>
<protein>
    <recommendedName>
        <fullName evidence="1">Heterokaryon incompatibility domain-containing protein</fullName>
    </recommendedName>
</protein>
<evidence type="ECO:0000313" key="2">
    <source>
        <dbReference type="EMBL" id="KAF1829853.1"/>
    </source>
</evidence>
<dbReference type="OrthoDB" id="2157530at2759"/>
<dbReference type="EMBL" id="ML975421">
    <property type="protein sequence ID" value="KAF1829853.1"/>
    <property type="molecule type" value="Genomic_DNA"/>
</dbReference>
<evidence type="ECO:0000313" key="3">
    <source>
        <dbReference type="Proteomes" id="UP000800040"/>
    </source>
</evidence>
<evidence type="ECO:0000259" key="1">
    <source>
        <dbReference type="Pfam" id="PF06985"/>
    </source>
</evidence>